<name>A0ABY9YMH0_9GAMM</name>
<dbReference type="RefSeq" id="WP_311191030.1">
    <property type="nucleotide sequence ID" value="NZ_CP115541.1"/>
</dbReference>
<dbReference type="Proteomes" id="UP001302072">
    <property type="component" value="Chromosome"/>
</dbReference>
<keyword evidence="2" id="KW-1185">Reference proteome</keyword>
<dbReference type="EMBL" id="CP115541">
    <property type="protein sequence ID" value="WNH51811.1"/>
    <property type="molecule type" value="Genomic_DNA"/>
</dbReference>
<proteinExistence type="predicted"/>
<protein>
    <recommendedName>
        <fullName evidence="3">Lipoprotein</fullName>
    </recommendedName>
</protein>
<evidence type="ECO:0008006" key="3">
    <source>
        <dbReference type="Google" id="ProtNLM"/>
    </source>
</evidence>
<gene>
    <name evidence="1" type="ORF">PDM29_15890</name>
</gene>
<organism evidence="1 2">
    <name type="scientific">Stenotrophomonas oahuensis</name>
    <dbReference type="NCBI Taxonomy" id="3003271"/>
    <lineage>
        <taxon>Bacteria</taxon>
        <taxon>Pseudomonadati</taxon>
        <taxon>Pseudomonadota</taxon>
        <taxon>Gammaproteobacteria</taxon>
        <taxon>Lysobacterales</taxon>
        <taxon>Lysobacteraceae</taxon>
        <taxon>Stenotrophomonas</taxon>
    </lineage>
</organism>
<reference evidence="1 2" key="1">
    <citation type="submission" date="2022-12" db="EMBL/GenBank/DDBJ databases">
        <title>Two new species, Stenotrophomonas aracearum and Stenotrophomonas oahuensis, isolated from Anthurium (Araceae family) in Hawaii.</title>
        <authorList>
            <person name="Chunag S.C."/>
            <person name="Dobhal S."/>
            <person name="Alvarez A."/>
            <person name="Arif M."/>
        </authorList>
    </citation>
    <scope>NUCLEOTIDE SEQUENCE [LARGE SCALE GENOMIC DNA]</scope>
    <source>
        <strain evidence="1 2">A5586</strain>
    </source>
</reference>
<accession>A0ABY9YMH0</accession>
<evidence type="ECO:0000313" key="2">
    <source>
        <dbReference type="Proteomes" id="UP001302072"/>
    </source>
</evidence>
<sequence length="131" mass="14486">MRVRKLLVIAAICGSASGCQTFLETPSPFDGEEVMEVRGVVEVFTGGHGGGGLGLIKADDGRCYDLALPKEVVRNRRRWNQKAVVLSGELQFRPVLSMPEMMWFEIGDRKVDGLGCSEDIIYVRSIRRVKG</sequence>
<dbReference type="PROSITE" id="PS51257">
    <property type="entry name" value="PROKAR_LIPOPROTEIN"/>
    <property type="match status" value="1"/>
</dbReference>
<evidence type="ECO:0000313" key="1">
    <source>
        <dbReference type="EMBL" id="WNH51811.1"/>
    </source>
</evidence>